<dbReference type="InterPro" id="IPR000504">
    <property type="entry name" value="RRM_dom"/>
</dbReference>
<accession>A0A4R0RTT1</accession>
<comment type="caution">
    <text evidence="4">The sequence shown here is derived from an EMBL/GenBank/DDBJ whole genome shotgun (WGS) entry which is preliminary data.</text>
</comment>
<dbReference type="GO" id="GO:0003723">
    <property type="term" value="F:RNA binding"/>
    <property type="evidence" value="ECO:0007669"/>
    <property type="project" value="UniProtKB-UniRule"/>
</dbReference>
<dbReference type="GO" id="GO:0005737">
    <property type="term" value="C:cytoplasm"/>
    <property type="evidence" value="ECO:0007669"/>
    <property type="project" value="TreeGrafter"/>
</dbReference>
<dbReference type="Proteomes" id="UP000292702">
    <property type="component" value="Unassembled WGS sequence"/>
</dbReference>
<dbReference type="InterPro" id="IPR035979">
    <property type="entry name" value="RBD_domain_sf"/>
</dbReference>
<dbReference type="PROSITE" id="PS50102">
    <property type="entry name" value="RRM"/>
    <property type="match status" value="1"/>
</dbReference>
<gene>
    <name evidence="4" type="ORF">EIP91_001534</name>
</gene>
<proteinExistence type="predicted"/>
<dbReference type="SMART" id="SM00360">
    <property type="entry name" value="RRM"/>
    <property type="match status" value="1"/>
</dbReference>
<dbReference type="STRING" id="92696.A0A4R0RTT1"/>
<evidence type="ECO:0000256" key="2">
    <source>
        <dbReference type="PROSITE-ProRule" id="PRU00176"/>
    </source>
</evidence>
<dbReference type="Pfam" id="PF00076">
    <property type="entry name" value="RRM_1"/>
    <property type="match status" value="1"/>
</dbReference>
<evidence type="ECO:0000256" key="1">
    <source>
        <dbReference type="ARBA" id="ARBA00022884"/>
    </source>
</evidence>
<dbReference type="InterPro" id="IPR012677">
    <property type="entry name" value="Nucleotide-bd_a/b_plait_sf"/>
</dbReference>
<dbReference type="OrthoDB" id="252020at2759"/>
<dbReference type="EMBL" id="RWJN01000014">
    <property type="protein sequence ID" value="TCD70843.1"/>
    <property type="molecule type" value="Genomic_DNA"/>
</dbReference>
<name>A0A4R0RTT1_9APHY</name>
<evidence type="ECO:0000313" key="5">
    <source>
        <dbReference type="Proteomes" id="UP000292702"/>
    </source>
</evidence>
<dbReference type="GO" id="GO:0000398">
    <property type="term" value="P:mRNA splicing, via spliceosome"/>
    <property type="evidence" value="ECO:0007669"/>
    <property type="project" value="TreeGrafter"/>
</dbReference>
<dbReference type="GO" id="GO:0061574">
    <property type="term" value="C:ASAP complex"/>
    <property type="evidence" value="ECO:0007669"/>
    <property type="project" value="TreeGrafter"/>
</dbReference>
<sequence length="157" mass="17078">MSPRGRSTSPHPLHDVDVDMDVDNKVDKPHAKVVIVTNLTRNVVESHLQTIFGFYGDITKIDLPMYGKSGQNRGKAALEFADPTGAHKAASHMDGGQLDGAILKVELSDLPVVPTPVPRLALVLHLEEVDMLAVWTQRTSPTRHVPTSLAFTLTLAN</sequence>
<dbReference type="PANTHER" id="PTHR15481:SF0">
    <property type="entry name" value="LD23870P-RELATED"/>
    <property type="match status" value="1"/>
</dbReference>
<reference evidence="4 5" key="1">
    <citation type="submission" date="2018-11" db="EMBL/GenBank/DDBJ databases">
        <title>Genome assembly of Steccherinum ochraceum LE-BIN_3174, the white-rot fungus of the Steccherinaceae family (The Residual Polyporoid clade, Polyporales, Basidiomycota).</title>
        <authorList>
            <person name="Fedorova T.V."/>
            <person name="Glazunova O.A."/>
            <person name="Landesman E.O."/>
            <person name="Moiseenko K.V."/>
            <person name="Psurtseva N.V."/>
            <person name="Savinova O.S."/>
            <person name="Shakhova N.V."/>
            <person name="Tyazhelova T.V."/>
            <person name="Vasina D.V."/>
        </authorList>
    </citation>
    <scope>NUCLEOTIDE SEQUENCE [LARGE SCALE GENOMIC DNA]</scope>
    <source>
        <strain evidence="4 5">LE-BIN_3174</strain>
    </source>
</reference>
<dbReference type="GO" id="GO:0005654">
    <property type="term" value="C:nucleoplasm"/>
    <property type="evidence" value="ECO:0007669"/>
    <property type="project" value="TreeGrafter"/>
</dbReference>
<dbReference type="Gene3D" id="3.30.70.330">
    <property type="match status" value="1"/>
</dbReference>
<dbReference type="AlphaFoldDB" id="A0A4R0RTT1"/>
<dbReference type="SUPFAM" id="SSF54928">
    <property type="entry name" value="RNA-binding domain, RBD"/>
    <property type="match status" value="1"/>
</dbReference>
<keyword evidence="1 2" id="KW-0694">RNA-binding</keyword>
<organism evidence="4 5">
    <name type="scientific">Steccherinum ochraceum</name>
    <dbReference type="NCBI Taxonomy" id="92696"/>
    <lineage>
        <taxon>Eukaryota</taxon>
        <taxon>Fungi</taxon>
        <taxon>Dikarya</taxon>
        <taxon>Basidiomycota</taxon>
        <taxon>Agaricomycotina</taxon>
        <taxon>Agaricomycetes</taxon>
        <taxon>Polyporales</taxon>
        <taxon>Steccherinaceae</taxon>
        <taxon>Steccherinum</taxon>
    </lineage>
</organism>
<dbReference type="PANTHER" id="PTHR15481">
    <property type="entry name" value="RIBONUCLEIC ACID BINDING PROTEIN S1"/>
    <property type="match status" value="1"/>
</dbReference>
<protein>
    <recommendedName>
        <fullName evidence="3">RRM domain-containing protein</fullName>
    </recommendedName>
</protein>
<evidence type="ECO:0000313" key="4">
    <source>
        <dbReference type="EMBL" id="TCD70843.1"/>
    </source>
</evidence>
<keyword evidence="5" id="KW-1185">Reference proteome</keyword>
<evidence type="ECO:0000259" key="3">
    <source>
        <dbReference type="PROSITE" id="PS50102"/>
    </source>
</evidence>
<feature type="domain" description="RRM" evidence="3">
    <location>
        <begin position="32"/>
        <end position="110"/>
    </location>
</feature>